<keyword evidence="5" id="KW-1185">Reference proteome</keyword>
<dbReference type="InterPro" id="IPR052416">
    <property type="entry name" value="GTF3C_component"/>
</dbReference>
<dbReference type="InterPro" id="IPR036322">
    <property type="entry name" value="WD40_repeat_dom_sf"/>
</dbReference>
<accession>A0A914EQU0</accession>
<dbReference type="WBParaSite" id="ACRNAN_scaffold95.g31005.t1">
    <property type="protein sequence ID" value="ACRNAN_scaffold95.g31005.t1"/>
    <property type="gene ID" value="ACRNAN_scaffold95.g31005"/>
</dbReference>
<dbReference type="Gene3D" id="2.130.10.10">
    <property type="entry name" value="YVTN repeat-like/Quinoprotein amine dehydrogenase"/>
    <property type="match status" value="1"/>
</dbReference>
<dbReference type="GO" id="GO:0005634">
    <property type="term" value="C:nucleus"/>
    <property type="evidence" value="ECO:0007669"/>
    <property type="project" value="UniProtKB-SubCell"/>
</dbReference>
<dbReference type="Gene3D" id="3.30.420.10">
    <property type="entry name" value="Ribonuclease H-like superfamily/Ribonuclease H"/>
    <property type="match status" value="1"/>
</dbReference>
<keyword evidence="2" id="KW-0804">Transcription</keyword>
<dbReference type="PANTHER" id="PTHR15052:SF2">
    <property type="entry name" value="GENERAL TRANSCRIPTION FACTOR 3C POLYPEPTIDE 2"/>
    <property type="match status" value="1"/>
</dbReference>
<evidence type="ECO:0000313" key="5">
    <source>
        <dbReference type="Proteomes" id="UP000887540"/>
    </source>
</evidence>
<proteinExistence type="predicted"/>
<dbReference type="AlphaFoldDB" id="A0A914EQU0"/>
<feature type="region of interest" description="Disordered" evidence="4">
    <location>
        <begin position="398"/>
        <end position="420"/>
    </location>
</feature>
<evidence type="ECO:0000313" key="6">
    <source>
        <dbReference type="WBParaSite" id="ACRNAN_scaffold95.g31005.t1"/>
    </source>
</evidence>
<dbReference type="Proteomes" id="UP000887540">
    <property type="component" value="Unplaced"/>
</dbReference>
<evidence type="ECO:0000256" key="4">
    <source>
        <dbReference type="SAM" id="MobiDB-lite"/>
    </source>
</evidence>
<dbReference type="GO" id="GO:0003676">
    <property type="term" value="F:nucleic acid binding"/>
    <property type="evidence" value="ECO:0007669"/>
    <property type="project" value="InterPro"/>
</dbReference>
<protein>
    <submittedName>
        <fullName evidence="6">Uncharacterized protein</fullName>
    </submittedName>
</protein>
<name>A0A914EQU0_9BILA</name>
<dbReference type="GO" id="GO:0006383">
    <property type="term" value="P:transcription by RNA polymerase III"/>
    <property type="evidence" value="ECO:0007669"/>
    <property type="project" value="TreeGrafter"/>
</dbReference>
<dbReference type="SUPFAM" id="SSF50978">
    <property type="entry name" value="WD40 repeat-like"/>
    <property type="match status" value="1"/>
</dbReference>
<keyword evidence="3" id="KW-0539">Nucleus</keyword>
<evidence type="ECO:0000256" key="3">
    <source>
        <dbReference type="ARBA" id="ARBA00023242"/>
    </source>
</evidence>
<reference evidence="6" key="1">
    <citation type="submission" date="2022-11" db="UniProtKB">
        <authorList>
            <consortium name="WormBaseParasite"/>
        </authorList>
    </citation>
    <scope>IDENTIFICATION</scope>
</reference>
<sequence length="1036" mass="116338">MGRKRKIVCSTQLIDPETLTTPTAIYQSYKGNMIMWYSLPDDDKYRIIEEAMSDLSPLVCIGRCGEDLPDDIKEAVHHLNKCVLSKYYTYIGNAEAFRKLSKHEQRRLAMEATLGSKNAPCLNHIVFECQMKYNHYNALTYHVNRCGLDPERMPWECYRCGYHGNKSEGVEHLKECRLKMKAEAERQKKDEIMQANNNEPLPPKKIKKLPKKEKNVEAQRILQSIGLEVSHDTELDENQPSTSANALISRDVKQSILIANHEPILVDEHTTSALLNKSPVVLPASRGRKSQASVALGVAPRNIRVRSVDGQKRFKFKASSISTAKPDLSDVRDYIRGNYESRFNFWTEMSANPLSCALFASNNKEWIHVAEAHPLFTQWYDRQSVGFSWNDKLPEEQLAERNSDTNGVSKGEPSEMDESEREIGTIPLFGSRTIEFNFDRALLSPVSESSQVTDIYKEILPANSNSPIADYPLVDDLYNRLKNSRRNRLPAQLLFCGGPISAIRTCPQLTKQGLECVAISTFNDERFLVPPNGDSLPTYVQFWVFDSNELSQPAKIWFIMEVPGSSAILDMCWCPLVSADFFSKQQLHNGTIMESQKGKLQTKRLAKVTPEEDTEVLGLLAIATNNGNVLIYRIPHVIEGLSSASSSSSTKFLPSIYSTKPIYIFKHPEVQVQFPEKDEIIDRPVLKKARKSATTTTTEVGEADTPLLPIEARQETSNASLLPFTSIDWSPFEGGRLIAGVSCSGKIYIWDLEAIDLSGPTIVLEIEFGSPPVSIAWMNANEVCVSLRDRILRFYDITTKKMLQEDDTSKTAGAMVTTQLQLLPGVLTYETAMQTHGDITVSVPSYFVNNQENNTIISLPISNSHQLLCTRMRVCGHTGLIASIGADGRLVYSLNGRVVSHKQKEDFSFNMSRTHMQLVRHRSEPLEDGFNEALITHDDCVDGMWLELRLGDGALIDHQPINKAKRKIPEVTLDRRIESLTCMDLSRLTPGLSICGGEAGLAWNAIPQEVIDRAVDDFPKRLKKCIDAQGGHFENK</sequence>
<evidence type="ECO:0000256" key="1">
    <source>
        <dbReference type="ARBA" id="ARBA00004123"/>
    </source>
</evidence>
<dbReference type="InterPro" id="IPR036397">
    <property type="entry name" value="RNaseH_sf"/>
</dbReference>
<dbReference type="GO" id="GO:0000127">
    <property type="term" value="C:transcription factor TFIIIC complex"/>
    <property type="evidence" value="ECO:0007669"/>
    <property type="project" value="TreeGrafter"/>
</dbReference>
<organism evidence="5 6">
    <name type="scientific">Acrobeloides nanus</name>
    <dbReference type="NCBI Taxonomy" id="290746"/>
    <lineage>
        <taxon>Eukaryota</taxon>
        <taxon>Metazoa</taxon>
        <taxon>Ecdysozoa</taxon>
        <taxon>Nematoda</taxon>
        <taxon>Chromadorea</taxon>
        <taxon>Rhabditida</taxon>
        <taxon>Tylenchina</taxon>
        <taxon>Cephalobomorpha</taxon>
        <taxon>Cephaloboidea</taxon>
        <taxon>Cephalobidae</taxon>
        <taxon>Acrobeloides</taxon>
    </lineage>
</organism>
<comment type="subcellular location">
    <subcellularLocation>
        <location evidence="1">Nucleus</location>
    </subcellularLocation>
</comment>
<dbReference type="PANTHER" id="PTHR15052">
    <property type="entry name" value="RNA POLYMERASE III TRANSCRIPTION INITIATION FACTOR COMPLEX SUBUNIT"/>
    <property type="match status" value="1"/>
</dbReference>
<evidence type="ECO:0000256" key="2">
    <source>
        <dbReference type="ARBA" id="ARBA00023163"/>
    </source>
</evidence>
<dbReference type="InterPro" id="IPR015943">
    <property type="entry name" value="WD40/YVTN_repeat-like_dom_sf"/>
</dbReference>